<comment type="caution">
    <text evidence="2">The sequence shown here is derived from an EMBL/GenBank/DDBJ whole genome shotgun (WGS) entry which is preliminary data.</text>
</comment>
<evidence type="ECO:0000313" key="2">
    <source>
        <dbReference type="EMBL" id="KAJ9667268.1"/>
    </source>
</evidence>
<accession>A0ABQ9P342</accession>
<organism evidence="2 3">
    <name type="scientific">Coniosporium apollinis</name>
    <dbReference type="NCBI Taxonomy" id="61459"/>
    <lineage>
        <taxon>Eukaryota</taxon>
        <taxon>Fungi</taxon>
        <taxon>Dikarya</taxon>
        <taxon>Ascomycota</taxon>
        <taxon>Pezizomycotina</taxon>
        <taxon>Dothideomycetes</taxon>
        <taxon>Dothideomycetes incertae sedis</taxon>
        <taxon>Coniosporium</taxon>
    </lineage>
</organism>
<dbReference type="SUPFAM" id="SSF81383">
    <property type="entry name" value="F-box domain"/>
    <property type="match status" value="1"/>
</dbReference>
<proteinExistence type="predicted"/>
<evidence type="ECO:0000259" key="1">
    <source>
        <dbReference type="Pfam" id="PF00646"/>
    </source>
</evidence>
<feature type="domain" description="F-box" evidence="1">
    <location>
        <begin position="13"/>
        <end position="47"/>
    </location>
</feature>
<dbReference type="Proteomes" id="UP001172684">
    <property type="component" value="Unassembled WGS sequence"/>
</dbReference>
<dbReference type="EMBL" id="JAPDRL010000013">
    <property type="protein sequence ID" value="KAJ9667268.1"/>
    <property type="molecule type" value="Genomic_DNA"/>
</dbReference>
<keyword evidence="3" id="KW-1185">Reference proteome</keyword>
<sequence>MTSSAHRALSVAELVELILLQLPFIDLFRVQRVCFRWHNIVQTSRNTQHALSLRGSDRYIHLAAGSNTIHELQDWFHKGDGGSAIYAINPLIKHQGWSCNHRDGETEVRLNQKHWFLNSNSYARPDAAWRSMFITQPPTKLLKLYRVFRGVTSCGVRGSEMRHSEEFVDDGGITMGFLAEKLEELVWKPARAQEIERKTLSTREIRVRLEGYLDFEDWAYIGFVE</sequence>
<evidence type="ECO:0000313" key="3">
    <source>
        <dbReference type="Proteomes" id="UP001172684"/>
    </source>
</evidence>
<dbReference type="InterPro" id="IPR001810">
    <property type="entry name" value="F-box_dom"/>
</dbReference>
<protein>
    <recommendedName>
        <fullName evidence="1">F-box domain-containing protein</fullName>
    </recommendedName>
</protein>
<dbReference type="Pfam" id="PF00646">
    <property type="entry name" value="F-box"/>
    <property type="match status" value="1"/>
</dbReference>
<gene>
    <name evidence="2" type="ORF">H2201_002469</name>
</gene>
<reference evidence="2" key="1">
    <citation type="submission" date="2022-10" db="EMBL/GenBank/DDBJ databases">
        <title>Culturing micro-colonial fungi from biological soil crusts in the Mojave desert and describing Neophaeococcomyces mojavensis, and introducing the new genera and species Taxawa tesnikishii.</title>
        <authorList>
            <person name="Kurbessoian T."/>
            <person name="Stajich J.E."/>
        </authorList>
    </citation>
    <scope>NUCLEOTIDE SEQUENCE</scope>
    <source>
        <strain evidence="2">TK_1</strain>
    </source>
</reference>
<name>A0ABQ9P342_9PEZI</name>
<dbReference type="InterPro" id="IPR036047">
    <property type="entry name" value="F-box-like_dom_sf"/>
</dbReference>